<organism evidence="2 3">
    <name type="scientific">Sporothrix bragantina</name>
    <dbReference type="NCBI Taxonomy" id="671064"/>
    <lineage>
        <taxon>Eukaryota</taxon>
        <taxon>Fungi</taxon>
        <taxon>Dikarya</taxon>
        <taxon>Ascomycota</taxon>
        <taxon>Pezizomycotina</taxon>
        <taxon>Sordariomycetes</taxon>
        <taxon>Sordariomycetidae</taxon>
        <taxon>Ophiostomatales</taxon>
        <taxon>Ophiostomataceae</taxon>
        <taxon>Sporothrix</taxon>
    </lineage>
</organism>
<feature type="region of interest" description="Disordered" evidence="1">
    <location>
        <begin position="62"/>
        <end position="93"/>
    </location>
</feature>
<feature type="compositionally biased region" description="Low complexity" evidence="1">
    <location>
        <begin position="509"/>
        <end position="530"/>
    </location>
</feature>
<evidence type="ECO:0000313" key="3">
    <source>
        <dbReference type="Proteomes" id="UP001642406"/>
    </source>
</evidence>
<reference evidence="2 3" key="1">
    <citation type="submission" date="2024-01" db="EMBL/GenBank/DDBJ databases">
        <authorList>
            <person name="Allen C."/>
            <person name="Tagirdzhanova G."/>
        </authorList>
    </citation>
    <scope>NUCLEOTIDE SEQUENCE [LARGE SCALE GENOMIC DNA]</scope>
</reference>
<feature type="compositionally biased region" description="Polar residues" evidence="1">
    <location>
        <begin position="1"/>
        <end position="10"/>
    </location>
</feature>
<keyword evidence="3" id="KW-1185">Reference proteome</keyword>
<evidence type="ECO:0000313" key="2">
    <source>
        <dbReference type="EMBL" id="CAK7228040.1"/>
    </source>
</evidence>
<feature type="compositionally biased region" description="Low complexity" evidence="1">
    <location>
        <begin position="131"/>
        <end position="144"/>
    </location>
</feature>
<evidence type="ECO:0000256" key="1">
    <source>
        <dbReference type="SAM" id="MobiDB-lite"/>
    </source>
</evidence>
<gene>
    <name evidence="2" type="ORF">SBRCBS47491_006769</name>
</gene>
<feature type="compositionally biased region" description="Basic residues" evidence="1">
    <location>
        <begin position="577"/>
        <end position="586"/>
    </location>
</feature>
<sequence length="747" mass="80069">MDATSPQSDPVLTGSRKDEAQRAADASQSLLFGLECRVTRPGPAAVVDGIVGADLFGAGGDEHDSLFGGDDGMESLFGDEARDEQPQQQQNQQPLALPLSCLLALPFPPLSSGISESTCDVSTFFPELTNEQQQQQQQQQQHNQEQQHELPEQLQHQHQHGEAQPGLESGLLLPDLSFDAMIGLDLNLDFEMDFGLAVELAMAQEAQNTPFMQEFQGLPEMDTSDLLHHPLSPADIFTTPSTTTALAPAATTAPTPDAAAGYDGHQLSFLQMQASPALGIDTLFHPTGLGTPDDQEGHGRSALANSSNKSNYIDISNDSDDDVVILSSKQVSPGFVYRAPAHPDQQPAAPATSTPHYLELRPRCPQGPPPLRIDLSPNVEELLPHVQLHSKLSIRRIQDLLGLDADAGRYLVATCQRHLADPAYTVRPSGSSDPAALRVLKVTLIHSSLALLVQGTVGQRWFAPDAPLEPKSPHVWPDDSTTLTLLFIQLLYRLTRNNNARERHRKRGAATAAATAAATETTTETSITSAAISPASTSAVGIEASPATTAESPTSPIVFELPTPATSPKPREAKQSQPRKRKRKPKATAPAAAVPQLPLPSLISARPLFSYSSPRVVRDTLLCSCAGNGNKGITPCTEPGPIAVKMSASPPPANAILRYRVNIVDNASQERTIPQVVLAHEGPVRDAGFSHIVDMCARLGKAIDSVSIVTIKGLECVSDDIAWDRVVGQTYNQVLMDAEIRVLVCIQ</sequence>
<feature type="region of interest" description="Disordered" evidence="1">
    <location>
        <begin position="502"/>
        <end position="530"/>
    </location>
</feature>
<protein>
    <submittedName>
        <fullName evidence="2">Uncharacterized protein</fullName>
    </submittedName>
</protein>
<feature type="region of interest" description="Disordered" evidence="1">
    <location>
        <begin position="128"/>
        <end position="168"/>
    </location>
</feature>
<feature type="region of interest" description="Disordered" evidence="1">
    <location>
        <begin position="1"/>
        <end position="24"/>
    </location>
</feature>
<feature type="region of interest" description="Disordered" evidence="1">
    <location>
        <begin position="542"/>
        <end position="593"/>
    </location>
</feature>
<comment type="caution">
    <text evidence="2">The sequence shown here is derived from an EMBL/GenBank/DDBJ whole genome shotgun (WGS) entry which is preliminary data.</text>
</comment>
<dbReference type="EMBL" id="CAWUHC010000069">
    <property type="protein sequence ID" value="CAK7228040.1"/>
    <property type="molecule type" value="Genomic_DNA"/>
</dbReference>
<proteinExistence type="predicted"/>
<name>A0ABP0C7N2_9PEZI</name>
<feature type="compositionally biased region" description="Polar residues" evidence="1">
    <location>
        <begin position="546"/>
        <end position="555"/>
    </location>
</feature>
<dbReference type="Proteomes" id="UP001642406">
    <property type="component" value="Unassembled WGS sequence"/>
</dbReference>
<accession>A0ABP0C7N2</accession>